<organism evidence="2">
    <name type="scientific">viral metagenome</name>
    <dbReference type="NCBI Taxonomy" id="1070528"/>
    <lineage>
        <taxon>unclassified sequences</taxon>
        <taxon>metagenomes</taxon>
        <taxon>organismal metagenomes</taxon>
    </lineage>
</organism>
<dbReference type="AlphaFoldDB" id="A0A6C0AL81"/>
<sequence>MSELEKYKKQTKKLKKENTKVYKKLHTLINNVEKNVENTMNNKEDDVRPASPPPAGAPLPLPYRDNSINSWVSSLRSNIYR</sequence>
<evidence type="ECO:0000313" key="2">
    <source>
        <dbReference type="EMBL" id="QHS80233.1"/>
    </source>
</evidence>
<feature type="compositionally biased region" description="Pro residues" evidence="1">
    <location>
        <begin position="50"/>
        <end position="61"/>
    </location>
</feature>
<accession>A0A6C0AL81</accession>
<evidence type="ECO:0000256" key="1">
    <source>
        <dbReference type="SAM" id="MobiDB-lite"/>
    </source>
</evidence>
<protein>
    <submittedName>
        <fullName evidence="2">Uncharacterized protein</fullName>
    </submittedName>
</protein>
<proteinExistence type="predicted"/>
<reference evidence="2" key="1">
    <citation type="journal article" date="2020" name="Nature">
        <title>Giant virus diversity and host interactions through global metagenomics.</title>
        <authorList>
            <person name="Schulz F."/>
            <person name="Roux S."/>
            <person name="Paez-Espino D."/>
            <person name="Jungbluth S."/>
            <person name="Walsh D.A."/>
            <person name="Denef V.J."/>
            <person name="McMahon K.D."/>
            <person name="Konstantinidis K.T."/>
            <person name="Eloe-Fadrosh E.A."/>
            <person name="Kyrpides N.C."/>
            <person name="Woyke T."/>
        </authorList>
    </citation>
    <scope>NUCLEOTIDE SEQUENCE</scope>
    <source>
        <strain evidence="2">GVMAG-S-1039698-54</strain>
    </source>
</reference>
<name>A0A6C0AL81_9ZZZZ</name>
<feature type="region of interest" description="Disordered" evidence="1">
    <location>
        <begin position="38"/>
        <end position="63"/>
    </location>
</feature>
<dbReference type="EMBL" id="MN740676">
    <property type="protein sequence ID" value="QHS80233.1"/>
    <property type="molecule type" value="Genomic_DNA"/>
</dbReference>